<dbReference type="EMBL" id="KK107925">
    <property type="protein sequence ID" value="EZA47178.1"/>
    <property type="molecule type" value="Genomic_DNA"/>
</dbReference>
<organism evidence="1 2">
    <name type="scientific">Ooceraea biroi</name>
    <name type="common">Clonal raider ant</name>
    <name type="synonym">Cerapachys biroi</name>
    <dbReference type="NCBI Taxonomy" id="2015173"/>
    <lineage>
        <taxon>Eukaryota</taxon>
        <taxon>Metazoa</taxon>
        <taxon>Ecdysozoa</taxon>
        <taxon>Arthropoda</taxon>
        <taxon>Hexapoda</taxon>
        <taxon>Insecta</taxon>
        <taxon>Pterygota</taxon>
        <taxon>Neoptera</taxon>
        <taxon>Endopterygota</taxon>
        <taxon>Hymenoptera</taxon>
        <taxon>Apocrita</taxon>
        <taxon>Aculeata</taxon>
        <taxon>Formicoidea</taxon>
        <taxon>Formicidae</taxon>
        <taxon>Dorylinae</taxon>
        <taxon>Ooceraea</taxon>
    </lineage>
</organism>
<gene>
    <name evidence="1" type="ORF">X777_16645</name>
</gene>
<evidence type="ECO:0000313" key="1">
    <source>
        <dbReference type="EMBL" id="EZA47178.1"/>
    </source>
</evidence>
<dbReference type="Proteomes" id="UP000053097">
    <property type="component" value="Unassembled WGS sequence"/>
</dbReference>
<accession>A0A026VTS2</accession>
<keyword evidence="2" id="KW-1185">Reference proteome</keyword>
<sequence>MRIQSKLHRVYTVSETKLALSPYDDKRRYNDKRYVVPGTTSTLPWGHYSIPR</sequence>
<evidence type="ECO:0000313" key="2">
    <source>
        <dbReference type="Proteomes" id="UP000053097"/>
    </source>
</evidence>
<protein>
    <submittedName>
        <fullName evidence="1">Uncharacterized protein</fullName>
    </submittedName>
</protein>
<proteinExistence type="predicted"/>
<name>A0A026VTS2_OOCBI</name>
<reference evidence="1 2" key="1">
    <citation type="journal article" date="2014" name="Curr. Biol.">
        <title>The genome of the clonal raider ant Cerapachys biroi.</title>
        <authorList>
            <person name="Oxley P.R."/>
            <person name="Ji L."/>
            <person name="Fetter-Pruneda I."/>
            <person name="McKenzie S.K."/>
            <person name="Li C."/>
            <person name="Hu H."/>
            <person name="Zhang G."/>
            <person name="Kronauer D.J."/>
        </authorList>
    </citation>
    <scope>NUCLEOTIDE SEQUENCE [LARGE SCALE GENOMIC DNA]</scope>
</reference>
<dbReference type="AlphaFoldDB" id="A0A026VTS2"/>